<dbReference type="GO" id="GO:0050821">
    <property type="term" value="P:protein stabilization"/>
    <property type="evidence" value="ECO:0007669"/>
    <property type="project" value="TreeGrafter"/>
</dbReference>
<dbReference type="SMART" id="SM00935">
    <property type="entry name" value="OmpH"/>
    <property type="match status" value="1"/>
</dbReference>
<gene>
    <name evidence="3" type="ordered locus">Plut_1767</name>
</gene>
<dbReference type="SUPFAM" id="SSF111384">
    <property type="entry name" value="OmpH-like"/>
    <property type="match status" value="1"/>
</dbReference>
<accession>Q3B210</accession>
<dbReference type="eggNOG" id="COG2825">
    <property type="taxonomic scope" value="Bacteria"/>
</dbReference>
<keyword evidence="4" id="KW-1185">Reference proteome</keyword>
<proteinExistence type="inferred from homology"/>
<organism evidence="3 4">
    <name type="scientific">Chlorobium luteolum (strain DSM 273 / BCRC 81028 / 2530)</name>
    <name type="common">Pelodictyon luteolum</name>
    <dbReference type="NCBI Taxonomy" id="319225"/>
    <lineage>
        <taxon>Bacteria</taxon>
        <taxon>Pseudomonadati</taxon>
        <taxon>Chlorobiota</taxon>
        <taxon>Chlorobiia</taxon>
        <taxon>Chlorobiales</taxon>
        <taxon>Chlorobiaceae</taxon>
        <taxon>Chlorobium/Pelodictyon group</taxon>
        <taxon>Pelodictyon</taxon>
    </lineage>
</organism>
<keyword evidence="2" id="KW-0732">Signal</keyword>
<evidence type="ECO:0000256" key="1">
    <source>
        <dbReference type="ARBA" id="ARBA00009091"/>
    </source>
</evidence>
<dbReference type="Pfam" id="PF03938">
    <property type="entry name" value="OmpH"/>
    <property type="match status" value="1"/>
</dbReference>
<dbReference type="Gene3D" id="3.30.910.20">
    <property type="entry name" value="Skp domain"/>
    <property type="match status" value="1"/>
</dbReference>
<dbReference type="KEGG" id="plt:Plut_1767"/>
<evidence type="ECO:0000313" key="3">
    <source>
        <dbReference type="EMBL" id="ABB24621.1"/>
    </source>
</evidence>
<dbReference type="STRING" id="319225.Plut_1767"/>
<evidence type="ECO:0000256" key="2">
    <source>
        <dbReference type="ARBA" id="ARBA00022729"/>
    </source>
</evidence>
<reference evidence="4" key="1">
    <citation type="submission" date="2005-08" db="EMBL/GenBank/DDBJ databases">
        <title>Complete sequence of Pelodictyon luteolum DSM 273.</title>
        <authorList>
            <consortium name="US DOE Joint Genome Institute"/>
            <person name="Copeland A."/>
            <person name="Lucas S."/>
            <person name="Lapidus A."/>
            <person name="Barry K."/>
            <person name="Detter J.C."/>
            <person name="Glavina T."/>
            <person name="Hammon N."/>
            <person name="Israni S."/>
            <person name="Pitluck S."/>
            <person name="Bryant D."/>
            <person name="Schmutz J."/>
            <person name="Larimer F."/>
            <person name="Land M."/>
            <person name="Kyrpides N."/>
            <person name="Ivanova N."/>
            <person name="Richardson P."/>
        </authorList>
    </citation>
    <scope>NUCLEOTIDE SEQUENCE [LARGE SCALE GENOMIC DNA]</scope>
    <source>
        <strain evidence="4">DSM 273 / BCRC 81028 / 2530</strain>
    </source>
</reference>
<dbReference type="PANTHER" id="PTHR35089:SF1">
    <property type="entry name" value="CHAPERONE PROTEIN SKP"/>
    <property type="match status" value="1"/>
</dbReference>
<dbReference type="AlphaFoldDB" id="Q3B210"/>
<protein>
    <submittedName>
        <fullName evidence="3">Outer membrane protein OmpH</fullName>
    </submittedName>
</protein>
<dbReference type="HOGENOM" id="CLU_053320_0_1_10"/>
<name>Q3B210_CHLL3</name>
<dbReference type="GO" id="GO:0051082">
    <property type="term" value="F:unfolded protein binding"/>
    <property type="evidence" value="ECO:0007669"/>
    <property type="project" value="InterPro"/>
</dbReference>
<dbReference type="InterPro" id="IPR005632">
    <property type="entry name" value="Chaperone_Skp"/>
</dbReference>
<dbReference type="Proteomes" id="UP000002709">
    <property type="component" value="Chromosome"/>
</dbReference>
<dbReference type="GO" id="GO:0005829">
    <property type="term" value="C:cytosol"/>
    <property type="evidence" value="ECO:0007669"/>
    <property type="project" value="TreeGrafter"/>
</dbReference>
<evidence type="ECO:0000313" key="4">
    <source>
        <dbReference type="Proteomes" id="UP000002709"/>
    </source>
</evidence>
<comment type="similarity">
    <text evidence="1">Belongs to the Skp family.</text>
</comment>
<dbReference type="InterPro" id="IPR024930">
    <property type="entry name" value="Skp_dom_sf"/>
</dbReference>
<sequence length="196" mass="21619">MEPQGITSKSNTTKMNRTRDLMSLCRRTALAAVFSIIVTVPSLQAAPVAGKVGVVDFPRILQQMPEAKQAETTLKATAAPFEKELQRQQAELQKSAEAYGTARASMTKQARDLKEKDLNLKAQGMQKYKQDKFGQGGVLDLKQQALITPIRQKLLTAVKTVADREGYSLVLDKQAMVYGSADSDLTFKVMNQLNIK</sequence>
<dbReference type="PANTHER" id="PTHR35089">
    <property type="entry name" value="CHAPERONE PROTEIN SKP"/>
    <property type="match status" value="1"/>
</dbReference>
<dbReference type="EMBL" id="CP000096">
    <property type="protein sequence ID" value="ABB24621.1"/>
    <property type="molecule type" value="Genomic_DNA"/>
</dbReference>